<dbReference type="InterPro" id="IPR024078">
    <property type="entry name" value="LmbE-like_dom_sf"/>
</dbReference>
<dbReference type="Proteomes" id="UP001183794">
    <property type="component" value="Unassembled WGS sequence"/>
</dbReference>
<dbReference type="RefSeq" id="WP_310170671.1">
    <property type="nucleotide sequence ID" value="NZ_BAABHE010000002.1"/>
</dbReference>
<dbReference type="InterPro" id="IPR003737">
    <property type="entry name" value="GlcNAc_PI_deacetylase-related"/>
</dbReference>
<protein>
    <submittedName>
        <fullName evidence="2">LmbE family N-acetylglucosaminyl deacetylase</fullName>
    </submittedName>
</protein>
<evidence type="ECO:0000256" key="1">
    <source>
        <dbReference type="ARBA" id="ARBA00022833"/>
    </source>
</evidence>
<gene>
    <name evidence="2" type="ORF">J2S62_000389</name>
</gene>
<keyword evidence="1" id="KW-0862">Zinc</keyword>
<reference evidence="2 3" key="1">
    <citation type="submission" date="2023-07" db="EMBL/GenBank/DDBJ databases">
        <title>Sequencing the genomes of 1000 actinobacteria strains.</title>
        <authorList>
            <person name="Klenk H.-P."/>
        </authorList>
    </citation>
    <scope>NUCLEOTIDE SEQUENCE [LARGE SCALE GENOMIC DNA]</scope>
    <source>
        <strain evidence="2 3">DSM 22966</strain>
    </source>
</reference>
<proteinExistence type="predicted"/>
<evidence type="ECO:0000313" key="2">
    <source>
        <dbReference type="EMBL" id="MDR7346132.1"/>
    </source>
</evidence>
<dbReference type="PANTHER" id="PTHR12993:SF28">
    <property type="entry name" value="LMBE FAMILY PROTEIN"/>
    <property type="match status" value="1"/>
</dbReference>
<comment type="caution">
    <text evidence="2">The sequence shown here is derived from an EMBL/GenBank/DDBJ whole genome shotgun (WGS) entry which is preliminary data.</text>
</comment>
<dbReference type="Pfam" id="PF02585">
    <property type="entry name" value="PIG-L"/>
    <property type="match status" value="1"/>
</dbReference>
<name>A0ABU2AXQ2_9MICC</name>
<sequence length="243" mass="26743">MTTHDDASTAPLTPLQDQDFKRVLVVLAHPDDAEYGTSAAVSMWTDRGVEVGYVLATAGEAGMQRPPEEARRIRAQEQRNACEIVGVEHLRILDFPDGLVEYGIELRRAIAGEIRVFQPDVVISGAGELVVPWGLDHADHRAVGLATIDAVRDAGNRWLYTEQLDEQVIPWEISTLLLTGTEPSHYLEISRTAVDKPVASLAAHEHYLADLPEHPAPQDFIPGMLAEQGRVSQVPYAMGFQVH</sequence>
<keyword evidence="3" id="KW-1185">Reference proteome</keyword>
<evidence type="ECO:0000313" key="3">
    <source>
        <dbReference type="Proteomes" id="UP001183794"/>
    </source>
</evidence>
<dbReference type="SUPFAM" id="SSF102588">
    <property type="entry name" value="LmbE-like"/>
    <property type="match status" value="1"/>
</dbReference>
<dbReference type="PANTHER" id="PTHR12993">
    <property type="entry name" value="N-ACETYLGLUCOSAMINYL-PHOSPHATIDYLINOSITOL DE-N-ACETYLASE-RELATED"/>
    <property type="match status" value="1"/>
</dbReference>
<dbReference type="EMBL" id="JAVDYJ010000001">
    <property type="protein sequence ID" value="MDR7346132.1"/>
    <property type="molecule type" value="Genomic_DNA"/>
</dbReference>
<dbReference type="Gene3D" id="3.40.50.10320">
    <property type="entry name" value="LmbE-like"/>
    <property type="match status" value="1"/>
</dbReference>
<organism evidence="2 3">
    <name type="scientific">Enteractinococcus fodinae</name>
    <dbReference type="NCBI Taxonomy" id="684663"/>
    <lineage>
        <taxon>Bacteria</taxon>
        <taxon>Bacillati</taxon>
        <taxon>Actinomycetota</taxon>
        <taxon>Actinomycetes</taxon>
        <taxon>Micrococcales</taxon>
        <taxon>Micrococcaceae</taxon>
    </lineage>
</organism>
<accession>A0ABU2AXQ2</accession>